<name>A0A2U3LEK4_9FIRM</name>
<dbReference type="EMBL" id="OMOF01000414">
    <property type="protein sequence ID" value="SPF50361.1"/>
    <property type="molecule type" value="Genomic_DNA"/>
</dbReference>
<protein>
    <submittedName>
        <fullName evidence="2">Uncharacterized protein</fullName>
    </submittedName>
</protein>
<evidence type="ECO:0000256" key="1">
    <source>
        <dbReference type="SAM" id="Phobius"/>
    </source>
</evidence>
<feature type="transmembrane region" description="Helical" evidence="1">
    <location>
        <begin position="41"/>
        <end position="61"/>
    </location>
</feature>
<organism evidence="2 3">
    <name type="scientific">Candidatus Desulfosporosinus infrequens</name>
    <dbReference type="NCBI Taxonomy" id="2043169"/>
    <lineage>
        <taxon>Bacteria</taxon>
        <taxon>Bacillati</taxon>
        <taxon>Bacillota</taxon>
        <taxon>Clostridia</taxon>
        <taxon>Eubacteriales</taxon>
        <taxon>Desulfitobacteriaceae</taxon>
        <taxon>Desulfosporosinus</taxon>
    </lineage>
</organism>
<dbReference type="AlphaFoldDB" id="A0A2U3LEK4"/>
<reference evidence="3" key="1">
    <citation type="submission" date="2018-02" db="EMBL/GenBank/DDBJ databases">
        <authorList>
            <person name="Hausmann B."/>
        </authorList>
    </citation>
    <scope>NUCLEOTIDE SEQUENCE [LARGE SCALE GENOMIC DNA]</scope>
    <source>
        <strain evidence="3">Peat soil MAG SbF1</strain>
    </source>
</reference>
<keyword evidence="1" id="KW-1133">Transmembrane helix</keyword>
<dbReference type="Proteomes" id="UP000238916">
    <property type="component" value="Unassembled WGS sequence"/>
</dbReference>
<accession>A0A2U3LEK4</accession>
<feature type="transmembrane region" description="Helical" evidence="1">
    <location>
        <begin position="67"/>
        <end position="84"/>
    </location>
</feature>
<proteinExistence type="predicted"/>
<feature type="transmembrane region" description="Helical" evidence="1">
    <location>
        <begin position="96"/>
        <end position="114"/>
    </location>
</feature>
<sequence>MVHNPVKATLFALEQVLAFSVPLLSILILRLLNRRLVQWDTLILLGMFLSVPMLQIIMLMTGTTFAWLRYFMYVLPVSVAWLPYELSKVKRKWQVIIPLIAMIASYGILCYAITQPSIAPEENTYLQDLIGNYNERYYDWKQQNEIASYLDENYSYSTILVDSSSAFFVILQSKFPKRFYISSDKDFNKAVSDPKEYKVNYILIPNPKLVKDISVINRVYPNLYNQGADGVEFVKEFGKEWRIYKVN</sequence>
<evidence type="ECO:0000313" key="2">
    <source>
        <dbReference type="EMBL" id="SPF50361.1"/>
    </source>
</evidence>
<evidence type="ECO:0000313" key="3">
    <source>
        <dbReference type="Proteomes" id="UP000238916"/>
    </source>
</evidence>
<keyword evidence="1" id="KW-0812">Transmembrane</keyword>
<feature type="transmembrane region" description="Helical" evidence="1">
    <location>
        <begin position="6"/>
        <end position="29"/>
    </location>
</feature>
<keyword evidence="1" id="KW-0472">Membrane</keyword>
<gene>
    <name evidence="2" type="ORF">SBF1_4710003</name>
</gene>